<protein>
    <submittedName>
        <fullName evidence="2">Unannotated protein</fullName>
    </submittedName>
</protein>
<evidence type="ECO:0000313" key="2">
    <source>
        <dbReference type="EMBL" id="CAB4665356.1"/>
    </source>
</evidence>
<accession>A0A6J6LU57</accession>
<dbReference type="EMBL" id="CAEZWX010000021">
    <property type="protein sequence ID" value="CAB4665356.1"/>
    <property type="molecule type" value="Genomic_DNA"/>
</dbReference>
<keyword evidence="1" id="KW-0472">Membrane</keyword>
<evidence type="ECO:0000256" key="1">
    <source>
        <dbReference type="SAM" id="Phobius"/>
    </source>
</evidence>
<reference evidence="2" key="1">
    <citation type="submission" date="2020-05" db="EMBL/GenBank/DDBJ databases">
        <authorList>
            <person name="Chiriac C."/>
            <person name="Salcher M."/>
            <person name="Ghai R."/>
            <person name="Kavagutti S V."/>
        </authorList>
    </citation>
    <scope>NUCLEOTIDE SEQUENCE</scope>
</reference>
<dbReference type="AlphaFoldDB" id="A0A6J6LU57"/>
<feature type="transmembrane region" description="Helical" evidence="1">
    <location>
        <begin position="6"/>
        <end position="30"/>
    </location>
</feature>
<gene>
    <name evidence="2" type="ORF">UFOPK2328_00264</name>
</gene>
<proteinExistence type="predicted"/>
<name>A0A6J6LU57_9ZZZZ</name>
<sequence>MTELPIAVLIGAGMIILGTGVAVWIVVSIVRQSRRDESFPD</sequence>
<keyword evidence="1" id="KW-1133">Transmembrane helix</keyword>
<keyword evidence="1" id="KW-0812">Transmembrane</keyword>
<organism evidence="2">
    <name type="scientific">freshwater metagenome</name>
    <dbReference type="NCBI Taxonomy" id="449393"/>
    <lineage>
        <taxon>unclassified sequences</taxon>
        <taxon>metagenomes</taxon>
        <taxon>ecological metagenomes</taxon>
    </lineage>
</organism>